<dbReference type="AlphaFoldDB" id="A0A1L8E3H6"/>
<dbReference type="InterPro" id="IPR050578">
    <property type="entry name" value="MARVEL-CKLF_proteins"/>
</dbReference>
<evidence type="ECO:0000313" key="8">
    <source>
        <dbReference type="EMBL" id="JAV13055.1"/>
    </source>
</evidence>
<organism evidence="8">
    <name type="scientific">Nyssomyia neivai</name>
    <dbReference type="NCBI Taxonomy" id="330878"/>
    <lineage>
        <taxon>Eukaryota</taxon>
        <taxon>Metazoa</taxon>
        <taxon>Ecdysozoa</taxon>
        <taxon>Arthropoda</taxon>
        <taxon>Hexapoda</taxon>
        <taxon>Insecta</taxon>
        <taxon>Pterygota</taxon>
        <taxon>Neoptera</taxon>
        <taxon>Endopterygota</taxon>
        <taxon>Diptera</taxon>
        <taxon>Nematocera</taxon>
        <taxon>Psychodoidea</taxon>
        <taxon>Psychodidae</taxon>
        <taxon>Nyssomyia</taxon>
    </lineage>
</organism>
<keyword evidence="2 5" id="KW-0812">Transmembrane</keyword>
<dbReference type="PANTHER" id="PTHR22776">
    <property type="entry name" value="MARVEL-CONTAINING POTENTIAL LIPID RAFT-ASSOCIATED PROTEIN"/>
    <property type="match status" value="1"/>
</dbReference>
<evidence type="ECO:0000256" key="1">
    <source>
        <dbReference type="ARBA" id="ARBA00004141"/>
    </source>
</evidence>
<dbReference type="EMBL" id="GFDF01001029">
    <property type="protein sequence ID" value="JAV13055.1"/>
    <property type="molecule type" value="Transcribed_RNA"/>
</dbReference>
<feature type="transmembrane region" description="Helical" evidence="6">
    <location>
        <begin position="33"/>
        <end position="54"/>
    </location>
</feature>
<accession>A0A1L8E3H6</accession>
<feature type="transmembrane region" description="Helical" evidence="6">
    <location>
        <begin position="135"/>
        <end position="158"/>
    </location>
</feature>
<feature type="transmembrane region" description="Helical" evidence="6">
    <location>
        <begin position="66"/>
        <end position="88"/>
    </location>
</feature>
<dbReference type="PROSITE" id="PS51225">
    <property type="entry name" value="MARVEL"/>
    <property type="match status" value="1"/>
</dbReference>
<protein>
    <submittedName>
        <fullName evidence="8">Putative member of chemokine-like factor super family</fullName>
    </submittedName>
</protein>
<evidence type="ECO:0000256" key="6">
    <source>
        <dbReference type="SAM" id="Phobius"/>
    </source>
</evidence>
<dbReference type="PANTHER" id="PTHR22776:SF97">
    <property type="entry name" value="RE01453P"/>
    <property type="match status" value="1"/>
</dbReference>
<evidence type="ECO:0000256" key="4">
    <source>
        <dbReference type="ARBA" id="ARBA00023136"/>
    </source>
</evidence>
<keyword evidence="3 6" id="KW-1133">Transmembrane helix</keyword>
<feature type="domain" description="MARVEL" evidence="7">
    <location>
        <begin position="33"/>
        <end position="162"/>
    </location>
</feature>
<comment type="subcellular location">
    <subcellularLocation>
        <location evidence="1">Membrane</location>
        <topology evidence="1">Multi-pass membrane protein</topology>
    </subcellularLocation>
</comment>
<reference evidence="8" key="1">
    <citation type="submission" date="2016-12" db="EMBL/GenBank/DDBJ databases">
        <title>An insight into the sialome and mialome of the sand fly, Nyssomyia neivai.</title>
        <authorList>
            <person name="Sebastian V."/>
            <person name="Goulart T.M."/>
            <person name="Oliveira W."/>
            <person name="Calvo E."/>
            <person name="Oliveira L.F."/>
            <person name="Pinto M.C."/>
            <person name="Rosselino A.M."/>
            <person name="Ribeiro J.M."/>
        </authorList>
    </citation>
    <scope>NUCLEOTIDE SEQUENCE</scope>
</reference>
<dbReference type="GO" id="GO:0016020">
    <property type="term" value="C:membrane"/>
    <property type="evidence" value="ECO:0007669"/>
    <property type="project" value="UniProtKB-SubCell"/>
</dbReference>
<feature type="transmembrane region" description="Helical" evidence="6">
    <location>
        <begin position="108"/>
        <end position="128"/>
    </location>
</feature>
<keyword evidence="4 5" id="KW-0472">Membrane</keyword>
<evidence type="ECO:0000256" key="3">
    <source>
        <dbReference type="ARBA" id="ARBA00022989"/>
    </source>
</evidence>
<dbReference type="InterPro" id="IPR008253">
    <property type="entry name" value="Marvel"/>
</dbReference>
<evidence type="ECO:0000256" key="2">
    <source>
        <dbReference type="ARBA" id="ARBA00022692"/>
    </source>
</evidence>
<evidence type="ECO:0000256" key="5">
    <source>
        <dbReference type="PROSITE-ProRule" id="PRU00581"/>
    </source>
</evidence>
<name>A0A1L8E3H6_9DIPT</name>
<evidence type="ECO:0000259" key="7">
    <source>
        <dbReference type="PROSITE" id="PS51225"/>
    </source>
</evidence>
<proteinExistence type="predicted"/>
<sequence>MPDTVVTVDSSQRTQAQPKPASSLSWIQCNVSYFLTLPGILKIIQLIFGVICMALTSPARAGGTHFFLFVVVITFIATLLWCFVYLLGIREVLNLPINWPLTELINTGLASILYFLAFIIQFITWGGYTGWGVGANIAGGVFGIFNCIAYVAGTYFLYVDHRSG</sequence>
<dbReference type="Pfam" id="PF01284">
    <property type="entry name" value="MARVEL"/>
    <property type="match status" value="1"/>
</dbReference>